<feature type="transmembrane region" description="Helical" evidence="1">
    <location>
        <begin position="12"/>
        <end position="29"/>
    </location>
</feature>
<feature type="transmembrane region" description="Helical" evidence="1">
    <location>
        <begin position="171"/>
        <end position="192"/>
    </location>
</feature>
<feature type="transmembrane region" description="Helical" evidence="1">
    <location>
        <begin position="234"/>
        <end position="260"/>
    </location>
</feature>
<evidence type="ECO:0000313" key="3">
    <source>
        <dbReference type="Proteomes" id="UP000053562"/>
    </source>
</evidence>
<evidence type="ECO:0000313" key="2">
    <source>
        <dbReference type="EMBL" id="KMZ82399.1"/>
    </source>
</evidence>
<proteinExistence type="predicted"/>
<dbReference type="EMBL" id="KQ234198">
    <property type="protein sequence ID" value="KMZ82399.1"/>
    <property type="molecule type" value="Genomic_DNA"/>
</dbReference>
<reference evidence="2 3" key="1">
    <citation type="submission" date="2011-08" db="EMBL/GenBank/DDBJ databases">
        <title>The Genome Sequence of Plasmodium vivax India VII.</title>
        <authorList>
            <consortium name="The Broad Institute Genome Sequencing Platform"/>
            <consortium name="The Broad Institute Genome Sequencing Center for Infectious Disease"/>
            <person name="Neafsey D."/>
            <person name="Carlton J."/>
            <person name="Barnwell J."/>
            <person name="Collins W."/>
            <person name="Escalante A."/>
            <person name="Mullikin J."/>
            <person name="Saul A."/>
            <person name="Guigo R."/>
            <person name="Camara F."/>
            <person name="Young S.K."/>
            <person name="Zeng Q."/>
            <person name="Gargeya S."/>
            <person name="Fitzgerald M."/>
            <person name="Haas B."/>
            <person name="Abouelleil A."/>
            <person name="Alvarado L."/>
            <person name="Arachchi H.M."/>
            <person name="Berlin A."/>
            <person name="Brown A."/>
            <person name="Chapman S.B."/>
            <person name="Chen Z."/>
            <person name="Dunbar C."/>
            <person name="Freedman E."/>
            <person name="Gearin G."/>
            <person name="Gellesch M."/>
            <person name="Goldberg J."/>
            <person name="Griggs A."/>
            <person name="Gujja S."/>
            <person name="Heiman D."/>
            <person name="Howarth C."/>
            <person name="Larson L."/>
            <person name="Lui A."/>
            <person name="MacDonald P.J.P."/>
            <person name="Montmayeur A."/>
            <person name="Murphy C."/>
            <person name="Neiman D."/>
            <person name="Pearson M."/>
            <person name="Priest M."/>
            <person name="Roberts A."/>
            <person name="Saif S."/>
            <person name="Shea T."/>
            <person name="Shenoy N."/>
            <person name="Sisk P."/>
            <person name="Stolte C."/>
            <person name="Sykes S."/>
            <person name="Wortman J."/>
            <person name="Nusbaum C."/>
            <person name="Birren B."/>
        </authorList>
    </citation>
    <scope>NUCLEOTIDE SEQUENCE [LARGE SCALE GENOMIC DNA]</scope>
    <source>
        <strain evidence="2 3">India VII</strain>
    </source>
</reference>
<dbReference type="Pfam" id="PF12420">
    <property type="entry name" value="DUF3671"/>
    <property type="match status" value="1"/>
</dbReference>
<evidence type="ECO:0008006" key="4">
    <source>
        <dbReference type="Google" id="ProtNLM"/>
    </source>
</evidence>
<dbReference type="OrthoDB" id="10298754at2759"/>
<accession>A0A0J9SHC2</accession>
<keyword evidence="1" id="KW-0812">Transmembrane</keyword>
<gene>
    <name evidence="2" type="ORF">PVIIG_05570</name>
</gene>
<evidence type="ECO:0000256" key="1">
    <source>
        <dbReference type="SAM" id="Phobius"/>
    </source>
</evidence>
<dbReference type="AlphaFoldDB" id="A0A0J9SHC2"/>
<dbReference type="InterPro" id="IPR022139">
    <property type="entry name" value="Fam-L/Fam-M-like_plasmodium"/>
</dbReference>
<dbReference type="Proteomes" id="UP000053562">
    <property type="component" value="Unassembled WGS sequence"/>
</dbReference>
<organism evidence="2 3">
    <name type="scientific">Plasmodium vivax India VII</name>
    <dbReference type="NCBI Taxonomy" id="1077284"/>
    <lineage>
        <taxon>Eukaryota</taxon>
        <taxon>Sar</taxon>
        <taxon>Alveolata</taxon>
        <taxon>Apicomplexa</taxon>
        <taxon>Aconoidasida</taxon>
        <taxon>Haemosporida</taxon>
        <taxon>Plasmodiidae</taxon>
        <taxon>Plasmodium</taxon>
        <taxon>Plasmodium (Plasmodium)</taxon>
    </lineage>
</organism>
<keyword evidence="1" id="KW-0472">Membrane</keyword>
<protein>
    <recommendedName>
        <fullName evidence="4">Variable surface protein</fullName>
    </recommendedName>
</protein>
<sequence length="291" mass="34070">MELFGNYNFRGNIKFVVLLKFFTYIYLIWNPNNDMVNQRYIKIAFNAVEMKFKPGRTLNIRFSRLLAKHMPKNDLHKTHVRPNYVDYGMNKNIKNGAEKKSTYSQVKGDSLNKLDAYKKGYKHRHSKKKGLAKFECHCEKKIFDKIEYINSLGEGKKSGKKSFTKTILNKYTISFFLFSLLPFLGLLIPILFGDKDAGKNYFKVFWGDCTKPKNQQTDPSCQFDYLHIPENASWAIFCLNYIISYAFLAVSIIFIIYTFIKIIKYEKLKAGKGKMSAKEYVNFCKDIFYGK</sequence>
<name>A0A0J9SHC2_PLAVI</name>
<keyword evidence="1" id="KW-1133">Transmembrane helix</keyword>